<dbReference type="InterPro" id="IPR003583">
    <property type="entry name" value="Hlx-hairpin-Hlx_DNA-bd_motif"/>
</dbReference>
<sequence length="636" mass="70400">MSTPTPPENHTIVVPTARPPVSFDRGAGVIARVVETLPLSPGVYRMLSFDGDVLYVGKARQLKRRVANYTNANGLPVRIRRMVAETASMEIITTHTEVEALLLEANLIKKLLPRYNVLLRDDKSFLNIFITGDHAYPQLTKHRGARNRKGDYFGPFASAGAVERTVQALQRIFLLRTCSDTIFSGRTRPCLQYQIKRCCAPCVGKVSETEYGDLIDSAKSVLLGRSRDIHEKLTQQMQAAAEILDYEAAAKFRDRIRALATILQRQDINTLDFADADVFALAQIGGQSCLQVFFFRNGSNYGNHAYYPAHDDQATPGEILASFIAQFYDERLPPPLLLLSDPVEEEGWLAEALSVKAERKVSIQVPKRGSKADVVKHAVTNAKDALERRLAEKATQRSLLDQVARIFALPAPPQRIEVYDNSHIQGTNAIGAMIVAGPDGFQKNAYRTWTIKGEDLTPGDDFGMMKEVLTRRFSRALKEDPDRQGGSWPDLVVIDGGAGQLGAAVAVMEAVGVADLPLVCIAKGQDRESGREDFYLPGKTPFKLPPQDPALYYIQRLRDEAHRFAIGTHRAKRQKAQIKSELDEVPGIGPNRRKALLHHFGSVRAITRAGLSDLEQVPGISKTVAKKIYDHFHGGS</sequence>
<dbReference type="Pfam" id="PF08459">
    <property type="entry name" value="UvrC_RNaseH_dom"/>
    <property type="match status" value="1"/>
</dbReference>
<dbReference type="InterPro" id="IPR001943">
    <property type="entry name" value="UVR_dom"/>
</dbReference>
<reference evidence="17 18" key="1">
    <citation type="submission" date="2017-07" db="EMBL/GenBank/DDBJ databases">
        <title>Elstera cyanobacteriorum sp. nov., a novel bacterium isolated from cyanobacterial aggregates in a eutrophic lake.</title>
        <authorList>
            <person name="Cai H."/>
        </authorList>
    </citation>
    <scope>NUCLEOTIDE SEQUENCE [LARGE SCALE GENOMIC DNA]</scope>
    <source>
        <strain evidence="17 18">TH019</strain>
    </source>
</reference>
<comment type="caution">
    <text evidence="17">The sequence shown here is derived from an EMBL/GenBank/DDBJ whole genome shotgun (WGS) entry which is preliminary data.</text>
</comment>
<dbReference type="Pfam" id="PF14520">
    <property type="entry name" value="HHH_5"/>
    <property type="match status" value="1"/>
</dbReference>
<dbReference type="InterPro" id="IPR000305">
    <property type="entry name" value="GIY-YIG_endonuc"/>
</dbReference>
<evidence type="ECO:0000256" key="7">
    <source>
        <dbReference type="ARBA" id="ARBA00023236"/>
    </source>
</evidence>
<evidence type="ECO:0000256" key="8">
    <source>
        <dbReference type="ARBA" id="ARBA00059452"/>
    </source>
</evidence>
<feature type="domain" description="GIY-YIG" evidence="15">
    <location>
        <begin position="39"/>
        <end position="117"/>
    </location>
</feature>
<name>A0A255XQ25_9PROT</name>
<organism evidence="17 18">
    <name type="scientific">Elstera cyanobacteriorum</name>
    <dbReference type="NCBI Taxonomy" id="2022747"/>
    <lineage>
        <taxon>Bacteria</taxon>
        <taxon>Pseudomonadati</taxon>
        <taxon>Pseudomonadota</taxon>
        <taxon>Alphaproteobacteria</taxon>
        <taxon>Rhodospirillales</taxon>
        <taxon>Rhodospirillaceae</taxon>
        <taxon>Elstera</taxon>
    </lineage>
</organism>
<dbReference type="InterPro" id="IPR004791">
    <property type="entry name" value="UvrC"/>
</dbReference>
<dbReference type="EMBL" id="NOXS01000032">
    <property type="protein sequence ID" value="OYQ18971.1"/>
    <property type="molecule type" value="Genomic_DNA"/>
</dbReference>
<dbReference type="PROSITE" id="PS50151">
    <property type="entry name" value="UVR"/>
    <property type="match status" value="1"/>
</dbReference>
<keyword evidence="7 13" id="KW-0742">SOS response</keyword>
<evidence type="ECO:0000256" key="12">
    <source>
        <dbReference type="ARBA" id="ARBA00077138"/>
    </source>
</evidence>
<keyword evidence="6 13" id="KW-0234">DNA repair</keyword>
<dbReference type="SUPFAM" id="SSF82771">
    <property type="entry name" value="GIY-YIG endonuclease"/>
    <property type="match status" value="1"/>
</dbReference>
<dbReference type="FunFam" id="1.10.150.20:FF:000005">
    <property type="entry name" value="UvrABC system protein C"/>
    <property type="match status" value="1"/>
</dbReference>
<evidence type="ECO:0000256" key="2">
    <source>
        <dbReference type="ARBA" id="ARBA00022490"/>
    </source>
</evidence>
<dbReference type="PANTHER" id="PTHR30562">
    <property type="entry name" value="UVRC/OXIDOREDUCTASE"/>
    <property type="match status" value="1"/>
</dbReference>
<evidence type="ECO:0000256" key="9">
    <source>
        <dbReference type="ARBA" id="ARBA00061531"/>
    </source>
</evidence>
<proteinExistence type="inferred from homology"/>
<keyword evidence="3 13" id="KW-0227">DNA damage</keyword>
<evidence type="ECO:0000259" key="16">
    <source>
        <dbReference type="PROSITE" id="PS50165"/>
    </source>
</evidence>
<dbReference type="InterPro" id="IPR035901">
    <property type="entry name" value="GIY-YIG_endonuc_sf"/>
</dbReference>
<feature type="domain" description="UVR" evidence="14">
    <location>
        <begin position="227"/>
        <end position="262"/>
    </location>
</feature>
<dbReference type="InterPro" id="IPR050066">
    <property type="entry name" value="UvrABC_protein_C"/>
</dbReference>
<dbReference type="Gene3D" id="3.30.420.340">
    <property type="entry name" value="UvrC, RNAse H endonuclease domain"/>
    <property type="match status" value="1"/>
</dbReference>
<dbReference type="FunFam" id="3.30.420.340:FF:000001">
    <property type="entry name" value="UvrABC system protein C"/>
    <property type="match status" value="1"/>
</dbReference>
<dbReference type="GO" id="GO:0009381">
    <property type="term" value="F:excinuclease ABC activity"/>
    <property type="evidence" value="ECO:0007669"/>
    <property type="project" value="UniProtKB-UniRule"/>
</dbReference>
<dbReference type="InterPro" id="IPR001162">
    <property type="entry name" value="UvrC_RNase_H_dom"/>
</dbReference>
<dbReference type="Pfam" id="PF22920">
    <property type="entry name" value="UvrC_RNaseH"/>
    <property type="match status" value="1"/>
</dbReference>
<comment type="function">
    <text evidence="8 13">The UvrABC repair system catalyzes the recognition and processing of DNA lesions. UvrC both incises the 5' and 3' sides of the lesion. The N-terminal half is responsible for the 3' incision and the C-terminal half is responsible for the 5' incision.</text>
</comment>
<evidence type="ECO:0000256" key="5">
    <source>
        <dbReference type="ARBA" id="ARBA00022881"/>
    </source>
</evidence>
<evidence type="ECO:0000259" key="15">
    <source>
        <dbReference type="PROSITE" id="PS50164"/>
    </source>
</evidence>
<comment type="subunit">
    <text evidence="10 13">Interacts with UvrB in an incision complex.</text>
</comment>
<dbReference type="FunFam" id="3.40.1440.10:FF:000001">
    <property type="entry name" value="UvrABC system protein C"/>
    <property type="match status" value="1"/>
</dbReference>
<dbReference type="InterPro" id="IPR036876">
    <property type="entry name" value="UVR_dom_sf"/>
</dbReference>
<dbReference type="GO" id="GO:0009432">
    <property type="term" value="P:SOS response"/>
    <property type="evidence" value="ECO:0007669"/>
    <property type="project" value="UniProtKB-UniRule"/>
</dbReference>
<dbReference type="SMART" id="SM00465">
    <property type="entry name" value="GIYc"/>
    <property type="match status" value="1"/>
</dbReference>
<dbReference type="NCBIfam" id="NF001824">
    <property type="entry name" value="PRK00558.1-5"/>
    <property type="match status" value="1"/>
</dbReference>
<comment type="similarity">
    <text evidence="9 13">Belongs to the UvrC family.</text>
</comment>
<dbReference type="PROSITE" id="PS50164">
    <property type="entry name" value="GIY_YIG"/>
    <property type="match status" value="1"/>
</dbReference>
<dbReference type="Proteomes" id="UP000216361">
    <property type="component" value="Unassembled WGS sequence"/>
</dbReference>
<keyword evidence="18" id="KW-1185">Reference proteome</keyword>
<evidence type="ECO:0000256" key="1">
    <source>
        <dbReference type="ARBA" id="ARBA00004496"/>
    </source>
</evidence>
<protein>
    <recommendedName>
        <fullName evidence="11 13">UvrABC system protein C</fullName>
        <shortName evidence="13">Protein UvrC</shortName>
    </recommendedName>
    <alternativeName>
        <fullName evidence="12 13">Excinuclease ABC subunit C</fullName>
    </alternativeName>
</protein>
<comment type="subcellular location">
    <subcellularLocation>
        <location evidence="1 13">Cytoplasm</location>
    </subcellularLocation>
</comment>
<keyword evidence="2 13" id="KW-0963">Cytoplasm</keyword>
<accession>A0A255XQ25</accession>
<dbReference type="Gene3D" id="3.40.1440.10">
    <property type="entry name" value="GIY-YIG endonuclease"/>
    <property type="match status" value="1"/>
</dbReference>
<dbReference type="GO" id="GO:0009380">
    <property type="term" value="C:excinuclease repair complex"/>
    <property type="evidence" value="ECO:0007669"/>
    <property type="project" value="InterPro"/>
</dbReference>
<dbReference type="InterPro" id="IPR038476">
    <property type="entry name" value="UvrC_RNase_H_dom_sf"/>
</dbReference>
<dbReference type="Gene3D" id="1.10.150.20">
    <property type="entry name" value="5' to 3' exonuclease, C-terminal subdomain"/>
    <property type="match status" value="1"/>
</dbReference>
<dbReference type="CDD" id="cd10434">
    <property type="entry name" value="GIY-YIG_UvrC_Cho"/>
    <property type="match status" value="1"/>
</dbReference>
<dbReference type="RefSeq" id="WP_094409234.1">
    <property type="nucleotide sequence ID" value="NZ_BMJZ01000001.1"/>
</dbReference>
<dbReference type="Pfam" id="PF02151">
    <property type="entry name" value="UVR"/>
    <property type="match status" value="1"/>
</dbReference>
<dbReference type="SUPFAM" id="SSF47781">
    <property type="entry name" value="RuvA domain 2-like"/>
    <property type="match status" value="1"/>
</dbReference>
<dbReference type="PANTHER" id="PTHR30562:SF1">
    <property type="entry name" value="UVRABC SYSTEM PROTEIN C"/>
    <property type="match status" value="1"/>
</dbReference>
<evidence type="ECO:0000259" key="14">
    <source>
        <dbReference type="PROSITE" id="PS50151"/>
    </source>
</evidence>
<dbReference type="SUPFAM" id="SSF46600">
    <property type="entry name" value="C-terminal UvrC-binding domain of UvrB"/>
    <property type="match status" value="1"/>
</dbReference>
<evidence type="ECO:0000256" key="6">
    <source>
        <dbReference type="ARBA" id="ARBA00023204"/>
    </source>
</evidence>
<dbReference type="Gene3D" id="4.10.860.10">
    <property type="entry name" value="UVR domain"/>
    <property type="match status" value="1"/>
</dbReference>
<evidence type="ECO:0000313" key="17">
    <source>
        <dbReference type="EMBL" id="OYQ18971.1"/>
    </source>
</evidence>
<dbReference type="AlphaFoldDB" id="A0A255XQ25"/>
<dbReference type="NCBIfam" id="TIGR00194">
    <property type="entry name" value="uvrC"/>
    <property type="match status" value="1"/>
</dbReference>
<evidence type="ECO:0000256" key="10">
    <source>
        <dbReference type="ARBA" id="ARBA00062841"/>
    </source>
</evidence>
<gene>
    <name evidence="13" type="primary">uvrC</name>
    <name evidence="17" type="ORF">CHR90_12050</name>
</gene>
<evidence type="ECO:0000256" key="4">
    <source>
        <dbReference type="ARBA" id="ARBA00022769"/>
    </source>
</evidence>
<evidence type="ECO:0000256" key="13">
    <source>
        <dbReference type="HAMAP-Rule" id="MF_00203"/>
    </source>
</evidence>
<feature type="domain" description="UvrC family homology region profile" evidence="16">
    <location>
        <begin position="278"/>
        <end position="508"/>
    </location>
</feature>
<dbReference type="InterPro" id="IPR047296">
    <property type="entry name" value="GIY-YIG_UvrC_Cho"/>
</dbReference>
<keyword evidence="5 13" id="KW-0267">Excision nuclease</keyword>
<dbReference type="GO" id="GO:0003677">
    <property type="term" value="F:DNA binding"/>
    <property type="evidence" value="ECO:0007669"/>
    <property type="project" value="UniProtKB-UniRule"/>
</dbReference>
<evidence type="ECO:0000313" key="18">
    <source>
        <dbReference type="Proteomes" id="UP000216361"/>
    </source>
</evidence>
<dbReference type="InterPro" id="IPR010994">
    <property type="entry name" value="RuvA_2-like"/>
</dbReference>
<dbReference type="GO" id="GO:0006289">
    <property type="term" value="P:nucleotide-excision repair"/>
    <property type="evidence" value="ECO:0007669"/>
    <property type="project" value="UniProtKB-UniRule"/>
</dbReference>
<dbReference type="SMART" id="SM00278">
    <property type="entry name" value="HhH1"/>
    <property type="match status" value="2"/>
</dbReference>
<dbReference type="PROSITE" id="PS50165">
    <property type="entry name" value="UVRC"/>
    <property type="match status" value="1"/>
</dbReference>
<dbReference type="Pfam" id="PF01541">
    <property type="entry name" value="GIY-YIG"/>
    <property type="match status" value="1"/>
</dbReference>
<dbReference type="HAMAP" id="MF_00203">
    <property type="entry name" value="UvrC"/>
    <property type="match status" value="1"/>
</dbReference>
<evidence type="ECO:0000256" key="3">
    <source>
        <dbReference type="ARBA" id="ARBA00022763"/>
    </source>
</evidence>
<dbReference type="GO" id="GO:0005737">
    <property type="term" value="C:cytoplasm"/>
    <property type="evidence" value="ECO:0007669"/>
    <property type="project" value="UniProtKB-SubCell"/>
</dbReference>
<evidence type="ECO:0000256" key="11">
    <source>
        <dbReference type="ARBA" id="ARBA00067419"/>
    </source>
</evidence>
<dbReference type="OrthoDB" id="9804933at2"/>
<keyword evidence="4 13" id="KW-0228">DNA excision</keyword>